<comment type="caution">
    <text evidence="3">The sequence shown here is derived from an EMBL/GenBank/DDBJ whole genome shotgun (WGS) entry which is preliminary data.</text>
</comment>
<feature type="chain" id="PRO_5035796756" evidence="2">
    <location>
        <begin position="26"/>
        <end position="469"/>
    </location>
</feature>
<name>A0A8T0G7C0_CERPU</name>
<feature type="signal peptide" evidence="2">
    <location>
        <begin position="1"/>
        <end position="25"/>
    </location>
</feature>
<dbReference type="PANTHER" id="PTHR22835:SF659">
    <property type="entry name" value="GDSL LIPASE_ACYLHYDROLASE, PUTATIVE (AFU_ORTHOLOGUE AFUA_2G00510)-RELATED"/>
    <property type="match status" value="1"/>
</dbReference>
<dbReference type="EMBL" id="CM026433">
    <property type="protein sequence ID" value="KAG0554920.1"/>
    <property type="molecule type" value="Genomic_DNA"/>
</dbReference>
<dbReference type="InterPro" id="IPR036514">
    <property type="entry name" value="SGNH_hydro_sf"/>
</dbReference>
<dbReference type="Pfam" id="PF00657">
    <property type="entry name" value="Lipase_GDSL"/>
    <property type="match status" value="1"/>
</dbReference>
<gene>
    <name evidence="3" type="ORF">KC19_12G130200</name>
</gene>
<sequence length="469" mass="52101">MGFKTLAFTFLVSRFFLATTMLVYAQNDGRVDRGRFLCPSYIYAFGDSFTDTGNLQAVMPERELKYPYGESYCFPDRPKERTRFSDGRLVIDFITQAFNFPFIEPYLRHFDDEAYKRGVNFAISSGTATATYSAPGTAFFWERETIDYIEFRTNHTGPLYDAPSALHIIPEIGGNDFTYAYIAGQTPETAIVTVVPLILEAVNANLEQYYASGARNIAIFNIPPTGCTSVILTLFAGRGPYDEFGCLINYNAANQAYNTLLNATIYEYRERWPDANLFLFDYYGATYEVIENAEKYGFMKEMLTKACCGCCGPYNYNPLVLCGEAGFVPDPNGGPDVFVNVTKACPDPDRYLIWDGQHSTEAFYRIMAGFFLTGQFVDGPREFSNWKELCNLDFTQWFNNGNRRLCDINVFDDFAATSVDEFAATGAVDSAATSAVDSAATSAVDFATTAVNFAATSNADFAAAPPGSP</sequence>
<dbReference type="Gene3D" id="3.40.50.1110">
    <property type="entry name" value="SGNH hydrolase"/>
    <property type="match status" value="1"/>
</dbReference>
<accession>A0A8T0G7C0</accession>
<dbReference type="InterPro" id="IPR001087">
    <property type="entry name" value="GDSL"/>
</dbReference>
<keyword evidence="2" id="KW-0732">Signal</keyword>
<evidence type="ECO:0000256" key="1">
    <source>
        <dbReference type="ARBA" id="ARBA00008668"/>
    </source>
</evidence>
<dbReference type="GO" id="GO:0016788">
    <property type="term" value="F:hydrolase activity, acting on ester bonds"/>
    <property type="evidence" value="ECO:0007669"/>
    <property type="project" value="InterPro"/>
</dbReference>
<comment type="similarity">
    <text evidence="1">Belongs to the 'GDSL' lipolytic enzyme family.</text>
</comment>
<dbReference type="Proteomes" id="UP000822688">
    <property type="component" value="Chromosome 12"/>
</dbReference>
<dbReference type="AlphaFoldDB" id="A0A8T0G7C0"/>
<dbReference type="PANTHER" id="PTHR22835">
    <property type="entry name" value="ZINC FINGER FYVE DOMAIN CONTAINING PROTEIN"/>
    <property type="match status" value="1"/>
</dbReference>
<evidence type="ECO:0000313" key="3">
    <source>
        <dbReference type="EMBL" id="KAG0554920.1"/>
    </source>
</evidence>
<evidence type="ECO:0000256" key="2">
    <source>
        <dbReference type="SAM" id="SignalP"/>
    </source>
</evidence>
<evidence type="ECO:0000313" key="4">
    <source>
        <dbReference type="Proteomes" id="UP000822688"/>
    </source>
</evidence>
<protein>
    <submittedName>
        <fullName evidence="3">Uncharacterized protein</fullName>
    </submittedName>
</protein>
<dbReference type="SUPFAM" id="SSF52266">
    <property type="entry name" value="SGNH hydrolase"/>
    <property type="match status" value="1"/>
</dbReference>
<organism evidence="3 4">
    <name type="scientific">Ceratodon purpureus</name>
    <name type="common">Fire moss</name>
    <name type="synonym">Dicranum purpureum</name>
    <dbReference type="NCBI Taxonomy" id="3225"/>
    <lineage>
        <taxon>Eukaryota</taxon>
        <taxon>Viridiplantae</taxon>
        <taxon>Streptophyta</taxon>
        <taxon>Embryophyta</taxon>
        <taxon>Bryophyta</taxon>
        <taxon>Bryophytina</taxon>
        <taxon>Bryopsida</taxon>
        <taxon>Dicranidae</taxon>
        <taxon>Pseudoditrichales</taxon>
        <taxon>Ditrichaceae</taxon>
        <taxon>Ceratodon</taxon>
    </lineage>
</organism>
<reference evidence="3" key="1">
    <citation type="submission" date="2020-06" db="EMBL/GenBank/DDBJ databases">
        <title>WGS assembly of Ceratodon purpureus strain R40.</title>
        <authorList>
            <person name="Carey S.B."/>
            <person name="Jenkins J."/>
            <person name="Shu S."/>
            <person name="Lovell J.T."/>
            <person name="Sreedasyam A."/>
            <person name="Maumus F."/>
            <person name="Tiley G.P."/>
            <person name="Fernandez-Pozo N."/>
            <person name="Barry K."/>
            <person name="Chen C."/>
            <person name="Wang M."/>
            <person name="Lipzen A."/>
            <person name="Daum C."/>
            <person name="Saski C.A."/>
            <person name="Payton A.C."/>
            <person name="Mcbreen J.C."/>
            <person name="Conrad R.E."/>
            <person name="Kollar L.M."/>
            <person name="Olsson S."/>
            <person name="Huttunen S."/>
            <person name="Landis J.B."/>
            <person name="Wickett N.J."/>
            <person name="Johnson M.G."/>
            <person name="Rensing S.A."/>
            <person name="Grimwood J."/>
            <person name="Schmutz J."/>
            <person name="Mcdaniel S.F."/>
        </authorList>
    </citation>
    <scope>NUCLEOTIDE SEQUENCE</scope>
    <source>
        <strain evidence="3">R40</strain>
    </source>
</reference>
<proteinExistence type="inferred from homology"/>
<keyword evidence="4" id="KW-1185">Reference proteome</keyword>